<dbReference type="EMBL" id="LAVV01014179">
    <property type="protein sequence ID" value="KNZ44975.1"/>
    <property type="molecule type" value="Genomic_DNA"/>
</dbReference>
<protein>
    <submittedName>
        <fullName evidence="2">Uncharacterized protein</fullName>
    </submittedName>
</protein>
<reference evidence="2 3" key="1">
    <citation type="submission" date="2015-08" db="EMBL/GenBank/DDBJ databases">
        <title>Next Generation Sequencing and Analysis of the Genome of Puccinia sorghi L Schw, the Causal Agent of Maize Common Rust.</title>
        <authorList>
            <person name="Rochi L."/>
            <person name="Burguener G."/>
            <person name="Darino M."/>
            <person name="Turjanski A."/>
            <person name="Kreff E."/>
            <person name="Dieguez M.J."/>
            <person name="Sacco F."/>
        </authorList>
    </citation>
    <scope>NUCLEOTIDE SEQUENCE [LARGE SCALE GENOMIC DNA]</scope>
    <source>
        <strain evidence="2 3">RO10H11247</strain>
    </source>
</reference>
<evidence type="ECO:0000313" key="3">
    <source>
        <dbReference type="Proteomes" id="UP000037035"/>
    </source>
</evidence>
<organism evidence="2 3">
    <name type="scientific">Puccinia sorghi</name>
    <dbReference type="NCBI Taxonomy" id="27349"/>
    <lineage>
        <taxon>Eukaryota</taxon>
        <taxon>Fungi</taxon>
        <taxon>Dikarya</taxon>
        <taxon>Basidiomycota</taxon>
        <taxon>Pucciniomycotina</taxon>
        <taxon>Pucciniomycetes</taxon>
        <taxon>Pucciniales</taxon>
        <taxon>Pucciniaceae</taxon>
        <taxon>Puccinia</taxon>
    </lineage>
</organism>
<dbReference type="VEuPathDB" id="FungiDB:VP01_8617g1"/>
<feature type="transmembrane region" description="Helical" evidence="1">
    <location>
        <begin position="153"/>
        <end position="170"/>
    </location>
</feature>
<keyword evidence="1" id="KW-0472">Membrane</keyword>
<proteinExistence type="predicted"/>
<sequence length="171" mass="19417">MPFLSGSDLMSIVNGAMQSFETTISYFNATMFYIQAIVPNVALILSICSGLLIIYRLSKNTFAWFKYKPCLEKEPKSSLAMPPTSLEFENLAIFDSLYTFSQSCYTDDKGNLYKQLIEMCRSSDSLAGNHDLIATLTRSWDLTQKLNRYLQQIAARGFHAMIIFVFQVVII</sequence>
<dbReference type="AlphaFoldDB" id="A0A0L6UB13"/>
<gene>
    <name evidence="2" type="ORF">VP01_8617g1</name>
</gene>
<dbReference type="Proteomes" id="UP000037035">
    <property type="component" value="Unassembled WGS sequence"/>
</dbReference>
<feature type="transmembrane region" description="Helical" evidence="1">
    <location>
        <begin position="32"/>
        <end position="55"/>
    </location>
</feature>
<evidence type="ECO:0000256" key="1">
    <source>
        <dbReference type="SAM" id="Phobius"/>
    </source>
</evidence>
<keyword evidence="1" id="KW-1133">Transmembrane helix</keyword>
<name>A0A0L6UB13_9BASI</name>
<evidence type="ECO:0000313" key="2">
    <source>
        <dbReference type="EMBL" id="KNZ44975.1"/>
    </source>
</evidence>
<keyword evidence="1" id="KW-0812">Transmembrane</keyword>
<keyword evidence="3" id="KW-1185">Reference proteome</keyword>
<accession>A0A0L6UB13</accession>
<comment type="caution">
    <text evidence="2">The sequence shown here is derived from an EMBL/GenBank/DDBJ whole genome shotgun (WGS) entry which is preliminary data.</text>
</comment>